<dbReference type="InterPro" id="IPR018951">
    <property type="entry name" value="Fumarase_C_C"/>
</dbReference>
<dbReference type="Gene3D" id="1.20.200.10">
    <property type="entry name" value="Fumarase/aspartase (Central domain)"/>
    <property type="match status" value="1"/>
</dbReference>
<dbReference type="SUPFAM" id="SSF48557">
    <property type="entry name" value="L-aspartase-like"/>
    <property type="match status" value="1"/>
</dbReference>
<dbReference type="FunFam" id="1.10.40.30:FF:000002">
    <property type="entry name" value="Fumarate hydratase class II"/>
    <property type="match status" value="1"/>
</dbReference>
<protein>
    <recommendedName>
        <fullName evidence="4">Fumarate hydratase class II</fullName>
        <shortName evidence="4">Fumarase C</shortName>
        <ecNumber evidence="4">4.2.1.2</ecNumber>
    </recommendedName>
    <alternativeName>
        <fullName evidence="4">Aerobic fumarase</fullName>
    </alternativeName>
    <alternativeName>
        <fullName evidence="4">Iron-independent fumarase</fullName>
    </alternativeName>
</protein>
<gene>
    <name evidence="4" type="primary">fumC</name>
    <name evidence="9" type="ORF">J2Z30_005256</name>
    <name evidence="8" type="ORF">SIRAN9360</name>
</gene>
<evidence type="ECO:0000313" key="10">
    <source>
        <dbReference type="Proteomes" id="UP000756710"/>
    </source>
</evidence>
<dbReference type="GO" id="GO:0005737">
    <property type="term" value="C:cytoplasm"/>
    <property type="evidence" value="ECO:0007669"/>
    <property type="project" value="UniProtKB-SubCell"/>
</dbReference>
<dbReference type="FunFam" id="1.20.200.10:FF:000001">
    <property type="entry name" value="Fumarate hydratase, mitochondrial"/>
    <property type="match status" value="1"/>
</dbReference>
<evidence type="ECO:0000259" key="7">
    <source>
        <dbReference type="Pfam" id="PF10415"/>
    </source>
</evidence>
<dbReference type="HAMAP" id="MF_00743">
    <property type="entry name" value="FumaraseC"/>
    <property type="match status" value="1"/>
</dbReference>
<feature type="binding site" evidence="4">
    <location>
        <position position="212"/>
    </location>
    <ligand>
        <name>substrate</name>
    </ligand>
</feature>
<dbReference type="HOGENOM" id="CLU_021594_4_1_11"/>
<dbReference type="GO" id="GO:0006108">
    <property type="term" value="P:malate metabolic process"/>
    <property type="evidence" value="ECO:0007669"/>
    <property type="project" value="TreeGrafter"/>
</dbReference>
<dbReference type="GO" id="GO:0008797">
    <property type="term" value="F:aspartate ammonia-lyase activity"/>
    <property type="evidence" value="ECO:0007669"/>
    <property type="project" value="UniProtKB-EC"/>
</dbReference>
<dbReference type="GO" id="GO:0004333">
    <property type="term" value="F:fumarate hydratase activity"/>
    <property type="evidence" value="ECO:0007669"/>
    <property type="project" value="UniProtKB-UniRule"/>
</dbReference>
<feature type="binding site" evidence="4">
    <location>
        <begin position="349"/>
        <end position="351"/>
    </location>
    <ligand>
        <name>substrate</name>
    </ligand>
</feature>
<dbReference type="EMBL" id="LK022848">
    <property type="protein sequence ID" value="CDR17365.1"/>
    <property type="molecule type" value="Genomic_DNA"/>
</dbReference>
<dbReference type="InterPro" id="IPR024083">
    <property type="entry name" value="Fumarase/histidase_N"/>
</dbReference>
<dbReference type="UniPathway" id="UPA00223">
    <property type="reaction ID" value="UER01007"/>
</dbReference>
<reference evidence="8" key="1">
    <citation type="submission" date="2014-05" db="EMBL/GenBank/DDBJ databases">
        <authorList>
            <person name="Horn Fabian"/>
        </authorList>
    </citation>
    <scope>NUCLEOTIDE SEQUENCE</scope>
</reference>
<dbReference type="Proteomes" id="UP000756710">
    <property type="component" value="Unassembled WGS sequence"/>
</dbReference>
<feature type="binding site" description="in site B" evidence="4">
    <location>
        <begin position="154"/>
        <end position="157"/>
    </location>
    <ligand>
        <name>substrate</name>
    </ligand>
</feature>
<comment type="pathway">
    <text evidence="4">Carbohydrate metabolism; tricarboxylic acid cycle; (S)-malate from fumarate: step 1/1.</text>
</comment>
<feature type="domain" description="Fumarase C C-terminal" evidence="7">
    <location>
        <begin position="433"/>
        <end position="485"/>
    </location>
</feature>
<dbReference type="EMBL" id="JAGGLR010000014">
    <property type="protein sequence ID" value="MBP2064233.1"/>
    <property type="molecule type" value="Genomic_DNA"/>
</dbReference>
<dbReference type="RefSeq" id="WP_044580131.1">
    <property type="nucleotide sequence ID" value="NZ_BAABDR010000029.1"/>
</dbReference>
<dbReference type="Pfam" id="PF10415">
    <property type="entry name" value="FumaraseC_C"/>
    <property type="match status" value="1"/>
</dbReference>
<evidence type="ECO:0000313" key="9">
    <source>
        <dbReference type="EMBL" id="MBP2064233.1"/>
    </source>
</evidence>
<dbReference type="InterPro" id="IPR022761">
    <property type="entry name" value="Fumarate_lyase_N"/>
</dbReference>
<feature type="domain" description="Fumarate lyase N-terminal" evidence="6">
    <location>
        <begin position="37"/>
        <end position="366"/>
    </location>
</feature>
<evidence type="ECO:0000259" key="6">
    <source>
        <dbReference type="Pfam" id="PF00206"/>
    </source>
</evidence>
<feature type="site" description="Important for catalytic activity" evidence="4">
    <location>
        <position position="356"/>
    </location>
</feature>
<accession>A0A061A3F2</accession>
<sequence>MNTPHRRRGARGTPRVRRDLPTRIDATGARRETDALGTVEVPADRYWGAQTQRALVHFAIGDDRMPKAVYHAYGYVKKAAALVNGREGRLAGWQADLIAHVADEVVSGALDDHFPLYVWQAGSGTQTNMNVNEVISNRAIQLVGGVVGSKEPVHPNDHVNLGQSSNDTFPTAMHIAAVRVLHDPLLPRVSLLQEALAAKSRTWYDIVKTGRTHLRDAVPLSVGQEWSGYAAQLSDALERLRATLPDLYQLAIGGTAVGTGLGAPEGFGPAVAREIAVATGHPFKVASNSFAAQSGVDAMVAASAGLRGLAVPLMKIADDIRWLASGPHGGIGELTLPANEPGSSSMPGKVNPTQCEAMMMVCTQVLSDDAAVAHAGTRGNFQLNAARPLVIRDFLHSARILADACEKLRAYCVEGIELNRERIDEYLAHSLMLVTALSPRIGHDKAAEIARKAAAEGTTLREAAIASGHIGAEDFDRIVDPRKMARLRDG</sequence>
<dbReference type="FunFam" id="1.10.275.10:FF:000001">
    <property type="entry name" value="Fumarate hydratase, mitochondrial"/>
    <property type="match status" value="1"/>
</dbReference>
<keyword evidence="4" id="KW-0816">Tricarboxylic acid cycle</keyword>
<dbReference type="CDD" id="cd01362">
    <property type="entry name" value="Fumarase_classII"/>
    <property type="match status" value="1"/>
</dbReference>
<evidence type="ECO:0000256" key="5">
    <source>
        <dbReference type="SAM" id="MobiDB-lite"/>
    </source>
</evidence>
<comment type="similarity">
    <text evidence="2 4">Belongs to the class-II fumarase/aspartase family. Fumarase subfamily.</text>
</comment>
<evidence type="ECO:0000313" key="8">
    <source>
        <dbReference type="EMBL" id="CDR17365.1"/>
    </source>
</evidence>
<feature type="binding site" evidence="4">
    <location>
        <begin position="164"/>
        <end position="166"/>
    </location>
    <ligand>
        <name>substrate</name>
    </ligand>
</feature>
<dbReference type="Pfam" id="PF00206">
    <property type="entry name" value="Lyase_1"/>
    <property type="match status" value="1"/>
</dbReference>
<dbReference type="PANTHER" id="PTHR11444">
    <property type="entry name" value="ASPARTATEAMMONIA/ARGININOSUCCINATE/ADENYLOSUCCINATE LYASE"/>
    <property type="match status" value="1"/>
</dbReference>
<comment type="subcellular location">
    <subcellularLocation>
        <location evidence="4">Cytoplasm</location>
    </subcellularLocation>
</comment>
<dbReference type="InterPro" id="IPR005677">
    <property type="entry name" value="Fum_hydII"/>
</dbReference>
<comment type="function">
    <text evidence="4">Involved in the TCA cycle. Catalyzes the stereospecific interconversion of fumarate to L-malate.</text>
</comment>
<evidence type="ECO:0000256" key="2">
    <source>
        <dbReference type="ARBA" id="ARBA00009084"/>
    </source>
</evidence>
<dbReference type="PRINTS" id="PR00149">
    <property type="entry name" value="FUMRATELYASE"/>
</dbReference>
<dbReference type="InterPro" id="IPR008948">
    <property type="entry name" value="L-Aspartase-like"/>
</dbReference>
<evidence type="ECO:0000256" key="3">
    <source>
        <dbReference type="ARBA" id="ARBA00023239"/>
    </source>
</evidence>
<evidence type="ECO:0000256" key="1">
    <source>
        <dbReference type="ARBA" id="ARBA00001494"/>
    </source>
</evidence>
<feature type="compositionally biased region" description="Basic residues" evidence="5">
    <location>
        <begin position="1"/>
        <end position="10"/>
    </location>
</feature>
<name>A0A061A3F2_9ACTN</name>
<keyword evidence="10" id="KW-1185">Reference proteome</keyword>
<dbReference type="GO" id="GO:0006099">
    <property type="term" value="P:tricarboxylic acid cycle"/>
    <property type="evidence" value="ECO:0007669"/>
    <property type="project" value="UniProtKB-UniRule"/>
</dbReference>
<evidence type="ECO:0000256" key="4">
    <source>
        <dbReference type="HAMAP-Rule" id="MF_00743"/>
    </source>
</evidence>
<comment type="catalytic activity">
    <reaction evidence="4">
        <text>(S)-malate = fumarate + H2O</text>
        <dbReference type="Rhea" id="RHEA:12460"/>
        <dbReference type="ChEBI" id="CHEBI:15377"/>
        <dbReference type="ChEBI" id="CHEBI:15589"/>
        <dbReference type="ChEBI" id="CHEBI:29806"/>
        <dbReference type="EC" id="4.2.1.2"/>
    </reaction>
</comment>
<comment type="catalytic activity">
    <reaction evidence="1">
        <text>L-aspartate = fumarate + NH4(+)</text>
        <dbReference type="Rhea" id="RHEA:16601"/>
        <dbReference type="ChEBI" id="CHEBI:28938"/>
        <dbReference type="ChEBI" id="CHEBI:29806"/>
        <dbReference type="ChEBI" id="CHEBI:29991"/>
        <dbReference type="EC" id="4.3.1.1"/>
    </reaction>
</comment>
<comment type="subunit">
    <text evidence="4">Homotetramer.</text>
</comment>
<dbReference type="Gene3D" id="1.10.275.10">
    <property type="entry name" value="Fumarase/aspartase (N-terminal domain)"/>
    <property type="match status" value="1"/>
</dbReference>
<feature type="active site" evidence="4">
    <location>
        <position position="343"/>
    </location>
</feature>
<feature type="binding site" evidence="4">
    <location>
        <position position="344"/>
    </location>
    <ligand>
        <name>substrate</name>
    </ligand>
</feature>
<dbReference type="GO" id="GO:0006106">
    <property type="term" value="P:fumarate metabolic process"/>
    <property type="evidence" value="ECO:0007669"/>
    <property type="project" value="InterPro"/>
</dbReference>
<feature type="compositionally biased region" description="Basic and acidic residues" evidence="5">
    <location>
        <begin position="16"/>
        <end position="34"/>
    </location>
</feature>
<reference evidence="9 10" key="2">
    <citation type="submission" date="2021-03" db="EMBL/GenBank/DDBJ databases">
        <title>Genomic Encyclopedia of Type Strains, Phase IV (KMG-IV): sequencing the most valuable type-strain genomes for metagenomic binning, comparative biology and taxonomic classification.</title>
        <authorList>
            <person name="Goeker M."/>
        </authorList>
    </citation>
    <scope>NUCLEOTIDE SEQUENCE [LARGE SCALE GENOMIC DNA]</scope>
    <source>
        <strain evidence="9 10">DSM 41954</strain>
    </source>
</reference>
<dbReference type="PROSITE" id="PS00163">
    <property type="entry name" value="FUMARATE_LYASES"/>
    <property type="match status" value="1"/>
</dbReference>
<dbReference type="InterPro" id="IPR020557">
    <property type="entry name" value="Fumarate_lyase_CS"/>
</dbReference>
<dbReference type="EC" id="4.2.1.2" evidence="4"/>
<feature type="binding site" evidence="4">
    <location>
        <begin position="123"/>
        <end position="125"/>
    </location>
    <ligand>
        <name>substrate</name>
    </ligand>
</feature>
<feature type="region of interest" description="Disordered" evidence="5">
    <location>
        <begin position="1"/>
        <end position="35"/>
    </location>
</feature>
<dbReference type="AlphaFoldDB" id="A0A061A3F2"/>
<organism evidence="8">
    <name type="scientific">Streptomyces iranensis</name>
    <dbReference type="NCBI Taxonomy" id="576784"/>
    <lineage>
        <taxon>Bacteria</taxon>
        <taxon>Bacillati</taxon>
        <taxon>Actinomycetota</taxon>
        <taxon>Actinomycetes</taxon>
        <taxon>Kitasatosporales</taxon>
        <taxon>Streptomycetaceae</taxon>
        <taxon>Streptomyces</taxon>
        <taxon>Streptomyces violaceusniger group</taxon>
    </lineage>
</organism>
<keyword evidence="4" id="KW-0963">Cytoplasm</keyword>
<keyword evidence="3 4" id="KW-0456">Lyase</keyword>
<dbReference type="PANTHER" id="PTHR11444:SF1">
    <property type="entry name" value="FUMARATE HYDRATASE, MITOCHONDRIAL"/>
    <property type="match status" value="1"/>
</dbReference>
<feature type="active site" description="Proton donor/acceptor" evidence="4">
    <location>
        <position position="213"/>
    </location>
</feature>
<dbReference type="InterPro" id="IPR000362">
    <property type="entry name" value="Fumarate_lyase_fam"/>
</dbReference>
<proteinExistence type="inferred from homology"/>
<comment type="miscellaneous">
    <text evidence="4">There are 2 substrate-binding sites: the catalytic A site, and the non-catalytic B site that may play a role in the transfer of substrate or product between the active site and the solvent. Alternatively, the B site may bind allosteric effectors.</text>
</comment>
<dbReference type="Gene3D" id="1.10.40.30">
    <property type="entry name" value="Fumarase/aspartase (C-terminal domain)"/>
    <property type="match status" value="1"/>
</dbReference>